<dbReference type="AlphaFoldDB" id="A0A7V8SY97"/>
<dbReference type="Gene3D" id="3.50.50.60">
    <property type="entry name" value="FAD/NAD(P)-binding domain"/>
    <property type="match status" value="2"/>
</dbReference>
<dbReference type="InterPro" id="IPR050097">
    <property type="entry name" value="Ferredoxin-NADP_redctase_2"/>
</dbReference>
<dbReference type="Pfam" id="PF07992">
    <property type="entry name" value="Pyr_redox_2"/>
    <property type="match status" value="1"/>
</dbReference>
<evidence type="ECO:0000256" key="2">
    <source>
        <dbReference type="ARBA" id="ARBA00023002"/>
    </source>
</evidence>
<organism evidence="4 5">
    <name type="scientific">Candidatus Acidiferrum panamense</name>
    <dbReference type="NCBI Taxonomy" id="2741543"/>
    <lineage>
        <taxon>Bacteria</taxon>
        <taxon>Pseudomonadati</taxon>
        <taxon>Acidobacteriota</taxon>
        <taxon>Terriglobia</taxon>
        <taxon>Candidatus Acidiferrales</taxon>
        <taxon>Candidatus Acidiferrum</taxon>
    </lineage>
</organism>
<feature type="domain" description="FAD/NAD(P)-binding" evidence="3">
    <location>
        <begin position="9"/>
        <end position="138"/>
    </location>
</feature>
<evidence type="ECO:0000313" key="5">
    <source>
        <dbReference type="Proteomes" id="UP000567293"/>
    </source>
</evidence>
<keyword evidence="5" id="KW-1185">Reference proteome</keyword>
<protein>
    <submittedName>
        <fullName evidence="4">NAD(P)/FAD-dependent oxidoreductase</fullName>
    </submittedName>
</protein>
<dbReference type="InterPro" id="IPR023753">
    <property type="entry name" value="FAD/NAD-binding_dom"/>
</dbReference>
<evidence type="ECO:0000313" key="4">
    <source>
        <dbReference type="EMBL" id="MBA0086804.1"/>
    </source>
</evidence>
<evidence type="ECO:0000256" key="1">
    <source>
        <dbReference type="ARBA" id="ARBA00022630"/>
    </source>
</evidence>
<gene>
    <name evidence="4" type="ORF">HRJ53_17625</name>
</gene>
<comment type="caution">
    <text evidence="4">The sequence shown here is derived from an EMBL/GenBank/DDBJ whole genome shotgun (WGS) entry which is preliminary data.</text>
</comment>
<sequence>RSDSLSVSMSRYLVRRIEETPTIQVRTRTEIAALEGNGHLERVLWRDSTGAVTSHNIRHVFLMTGAEASTAWLNGHITLDSKGFIKTGPDLTPDDLAAAQWPLDRSPYLLETSRPGVFAVGDVRCGNVKRVASAVGEGSIAISFVHRVLAEQAAVSPGSPSRLMSQNRG</sequence>
<dbReference type="SUPFAM" id="SSF51905">
    <property type="entry name" value="FAD/NAD(P)-binding domain"/>
    <property type="match status" value="1"/>
</dbReference>
<keyword evidence="2" id="KW-0560">Oxidoreductase</keyword>
<dbReference type="Proteomes" id="UP000567293">
    <property type="component" value="Unassembled WGS sequence"/>
</dbReference>
<keyword evidence="1" id="KW-0285">Flavoprotein</keyword>
<reference evidence="4" key="1">
    <citation type="submission" date="2020-06" db="EMBL/GenBank/DDBJ databases">
        <title>Legume-microbial interactions unlock mineral nutrients during tropical forest succession.</title>
        <authorList>
            <person name="Epihov D.Z."/>
        </authorList>
    </citation>
    <scope>NUCLEOTIDE SEQUENCE [LARGE SCALE GENOMIC DNA]</scope>
    <source>
        <strain evidence="4">Pan2503</strain>
    </source>
</reference>
<dbReference type="GO" id="GO:0016491">
    <property type="term" value="F:oxidoreductase activity"/>
    <property type="evidence" value="ECO:0007669"/>
    <property type="project" value="UniProtKB-KW"/>
</dbReference>
<evidence type="ECO:0000259" key="3">
    <source>
        <dbReference type="Pfam" id="PF07992"/>
    </source>
</evidence>
<feature type="non-terminal residue" evidence="4">
    <location>
        <position position="1"/>
    </location>
</feature>
<accession>A0A7V8SY97</accession>
<dbReference type="InterPro" id="IPR036188">
    <property type="entry name" value="FAD/NAD-bd_sf"/>
</dbReference>
<proteinExistence type="predicted"/>
<dbReference type="PANTHER" id="PTHR48105">
    <property type="entry name" value="THIOREDOXIN REDUCTASE 1-RELATED-RELATED"/>
    <property type="match status" value="1"/>
</dbReference>
<dbReference type="EMBL" id="JACDQQ010001684">
    <property type="protein sequence ID" value="MBA0086804.1"/>
    <property type="molecule type" value="Genomic_DNA"/>
</dbReference>
<name>A0A7V8SY97_9BACT</name>